<evidence type="ECO:0000256" key="1">
    <source>
        <dbReference type="ARBA" id="ARBA00004477"/>
    </source>
</evidence>
<dbReference type="PANTHER" id="PTHR12646">
    <property type="entry name" value="NOT56 - RELATED"/>
    <property type="match status" value="1"/>
</dbReference>
<evidence type="ECO:0000256" key="4">
    <source>
        <dbReference type="ARBA" id="ARBA00022676"/>
    </source>
</evidence>
<feature type="transmembrane region" description="Helical" evidence="11">
    <location>
        <begin position="438"/>
        <end position="457"/>
    </location>
</feature>
<evidence type="ECO:0000313" key="14">
    <source>
        <dbReference type="Proteomes" id="UP001152797"/>
    </source>
</evidence>
<evidence type="ECO:0000256" key="7">
    <source>
        <dbReference type="ARBA" id="ARBA00022824"/>
    </source>
</evidence>
<comment type="pathway">
    <text evidence="2">Protein modification; protein glycosylation.</text>
</comment>
<keyword evidence="6 11" id="KW-0812">Transmembrane</keyword>
<keyword evidence="7" id="KW-0256">Endoplasmic reticulum</keyword>
<proteinExistence type="predicted"/>
<evidence type="ECO:0000256" key="6">
    <source>
        <dbReference type="ARBA" id="ARBA00022692"/>
    </source>
</evidence>
<evidence type="ECO:0000256" key="5">
    <source>
        <dbReference type="ARBA" id="ARBA00022679"/>
    </source>
</evidence>
<accession>A0A9P1GPT4</accession>
<gene>
    <name evidence="12" type="ORF">C1SCF055_LOCUS43248</name>
</gene>
<dbReference type="InterPro" id="IPR007873">
    <property type="entry name" value="Glycosyltransferase_ALG3"/>
</dbReference>
<evidence type="ECO:0000256" key="2">
    <source>
        <dbReference type="ARBA" id="ARBA00004922"/>
    </source>
</evidence>
<keyword evidence="4" id="KW-0328">Glycosyltransferase</keyword>
<feature type="transmembrane region" description="Helical" evidence="11">
    <location>
        <begin position="182"/>
        <end position="201"/>
    </location>
</feature>
<dbReference type="EC" id="2.4.1.258" evidence="3"/>
<feature type="transmembrane region" description="Helical" evidence="11">
    <location>
        <begin position="344"/>
        <end position="365"/>
    </location>
</feature>
<reference evidence="13 14" key="2">
    <citation type="submission" date="2024-05" db="EMBL/GenBank/DDBJ databases">
        <authorList>
            <person name="Chen Y."/>
            <person name="Shah S."/>
            <person name="Dougan E. K."/>
            <person name="Thang M."/>
            <person name="Chan C."/>
        </authorList>
    </citation>
    <scope>NUCLEOTIDE SEQUENCE [LARGE SCALE GENOMIC DNA]</scope>
</reference>
<sequence>MATGIPDYSESLLMKCSFREFAWWWLGIPGFRSAKNGADGAPIQGAPGGFTVRGWKLNVTGTGFAPPKSQGAETFVEVMVCGRPCEVVRQPGVTTPEVLTATAEAAIAGNLGVLWVLTALIIWKVPFTNVDWEAYMAEVDAVLRGEFDYRNISGPTGPIAYPAGFCWFYGAFKQLNLDLTTVQVIFAGFSLANMVILMKIYQLAKTPLWVFALCILSKRCHSIFVLRLFNDAIAQVFCHGALLLMLQGRYRASSLSYSLAVSVKMQPLLVCPVVGLSLVLHGWRRAISCITTMLALQIFLALPFLQANAPAYLRYAFGGPGALQHAWSVNWQFLPEEYFASPRFVVLLLVVHLALLLWFAQVRWIPGGFLSRSIRQWQVPEGYQLDQQQLVAMWFTCNFIGVACLRTMHFQFLIWYFHSVPFLSWFALSQQTSLVSRFLLVCLITLMVEASFNLTTFGEVSGPDGRRWTTKGVPSKYGSLLLQAAHLLLMALLIPQGGAARVGKTLSKGVSTFSSEPSSTGRELENSCLTFHRGSCVGDEIVVLPAARVLTRNAGTVSDAPLCFHGVGENHYEVKLNFDAAFVVQKRIKIDVRLVLDAAEKPINFWLELGSFEGHSAIFASRGLLKYGLHASVVSVDTFLGDTFTLWHGRLKTQNRSEGRRRSWLNDLRPDGSITIFDRFKSHVRHNGMQSCILPIPTTTIVGLKLVESLAKEQLILLVATLTVADGFTLSGGNFDASASTGAFQTGSGAISLNGPTLSTLHRMVHRRDRRVLET</sequence>
<evidence type="ECO:0000256" key="9">
    <source>
        <dbReference type="ARBA" id="ARBA00023136"/>
    </source>
</evidence>
<comment type="catalytic activity">
    <reaction evidence="10">
        <text>an alpha-D-Man-(1-&gt;2)-alpha-D-Man-(1-&gt;2)-alpha-D-Man-(1-&gt;3)-[alpha-D-Man-(1-&gt;6)]-beta-D-Man-(1-&gt;4)-beta-D-GlcNAc-(1-&gt;4)-alpha-D-GlcNAc-diphospho-di-trans,poly-cis-dolichol + a di-trans,poly-cis-dolichyl beta-D-mannosyl phosphate = an alpha-D-Man-(1-&gt;2)-alpha-D-Man-(1-&gt;2)-alpha-D-Man-(1-&gt;3)-[alpha-D-Man-(1-&gt;3)-alpha-D-Man-(1-&gt;6)]-beta-D-Man-(1-&gt;4)-beta-D-GlcNAc-(1-&gt;4)-alpha-D-GlcNAc-diphospho-di-trans,poly-cis-dolichol + a di-trans,poly-cis-dolichyl phosphate + H(+)</text>
        <dbReference type="Rhea" id="RHEA:29527"/>
        <dbReference type="Rhea" id="RHEA-COMP:19498"/>
        <dbReference type="Rhea" id="RHEA-COMP:19501"/>
        <dbReference type="Rhea" id="RHEA-COMP:19516"/>
        <dbReference type="Rhea" id="RHEA-COMP:19517"/>
        <dbReference type="ChEBI" id="CHEBI:15378"/>
        <dbReference type="ChEBI" id="CHEBI:57683"/>
        <dbReference type="ChEBI" id="CHEBI:58211"/>
        <dbReference type="ChEBI" id="CHEBI:132515"/>
        <dbReference type="ChEBI" id="CHEBI:132516"/>
        <dbReference type="EC" id="2.4.1.258"/>
    </reaction>
    <physiologicalReaction direction="left-to-right" evidence="10">
        <dbReference type="Rhea" id="RHEA:29528"/>
    </physiologicalReaction>
</comment>
<dbReference type="AlphaFoldDB" id="A0A9P1GPT4"/>
<dbReference type="PANTHER" id="PTHR12646:SF0">
    <property type="entry name" value="DOL-P-MAN:MAN(5)GLCNAC(2)-PP-DOL ALPHA-1,3-MANNOSYLTRANSFERASE"/>
    <property type="match status" value="1"/>
</dbReference>
<protein>
    <recommendedName>
        <fullName evidence="3">dolichyl-P-Man:Man5GlcNAc2-PP-dolichol alpha-1,3-mannosyltransferase</fullName>
        <ecNumber evidence="3">2.4.1.258</ecNumber>
    </recommendedName>
</protein>
<dbReference type="EMBL" id="CAMXCT010006710">
    <property type="protein sequence ID" value="CAI4018703.1"/>
    <property type="molecule type" value="Genomic_DNA"/>
</dbReference>
<evidence type="ECO:0000256" key="8">
    <source>
        <dbReference type="ARBA" id="ARBA00022989"/>
    </source>
</evidence>
<dbReference type="GO" id="GO:0052925">
    <property type="term" value="F:dol-P-Man:Man(5)GlcNAc(2)-PP-Dol alpha-1,3-mannosyltransferase activity"/>
    <property type="evidence" value="ECO:0007669"/>
    <property type="project" value="UniProtKB-EC"/>
</dbReference>
<evidence type="ECO:0000256" key="3">
    <source>
        <dbReference type="ARBA" id="ARBA00011964"/>
    </source>
</evidence>
<name>A0A9P1GPT4_9DINO</name>
<feature type="transmembrane region" description="Helical" evidence="11">
    <location>
        <begin position="257"/>
        <end position="279"/>
    </location>
</feature>
<feature type="transmembrane region" description="Helical" evidence="11">
    <location>
        <begin position="232"/>
        <end position="250"/>
    </location>
</feature>
<dbReference type="Pfam" id="PF05208">
    <property type="entry name" value="ALG3"/>
    <property type="match status" value="1"/>
</dbReference>
<comment type="caution">
    <text evidence="12">The sequence shown here is derived from an EMBL/GenBank/DDBJ whole genome shotgun (WGS) entry which is preliminary data.</text>
</comment>
<feature type="transmembrane region" description="Helical" evidence="11">
    <location>
        <begin position="391"/>
        <end position="417"/>
    </location>
</feature>
<dbReference type="OrthoDB" id="20028at2759"/>
<dbReference type="GO" id="GO:0005789">
    <property type="term" value="C:endoplasmic reticulum membrane"/>
    <property type="evidence" value="ECO:0007669"/>
    <property type="project" value="UniProtKB-SubCell"/>
</dbReference>
<evidence type="ECO:0000256" key="11">
    <source>
        <dbReference type="SAM" id="Phobius"/>
    </source>
</evidence>
<keyword evidence="8 11" id="KW-1133">Transmembrane helix</keyword>
<comment type="subcellular location">
    <subcellularLocation>
        <location evidence="1">Endoplasmic reticulum membrane</location>
        <topology evidence="1">Multi-pass membrane protein</topology>
    </subcellularLocation>
</comment>
<evidence type="ECO:0000313" key="13">
    <source>
        <dbReference type="EMBL" id="CAL4806015.1"/>
    </source>
</evidence>
<dbReference type="Proteomes" id="UP001152797">
    <property type="component" value="Unassembled WGS sequence"/>
</dbReference>
<reference evidence="12" key="1">
    <citation type="submission" date="2022-10" db="EMBL/GenBank/DDBJ databases">
        <authorList>
            <person name="Chen Y."/>
            <person name="Dougan E. K."/>
            <person name="Chan C."/>
            <person name="Rhodes N."/>
            <person name="Thang M."/>
        </authorList>
    </citation>
    <scope>NUCLEOTIDE SEQUENCE</scope>
</reference>
<organism evidence="12">
    <name type="scientific">Cladocopium goreaui</name>
    <dbReference type="NCBI Taxonomy" id="2562237"/>
    <lineage>
        <taxon>Eukaryota</taxon>
        <taxon>Sar</taxon>
        <taxon>Alveolata</taxon>
        <taxon>Dinophyceae</taxon>
        <taxon>Suessiales</taxon>
        <taxon>Symbiodiniaceae</taxon>
        <taxon>Cladocopium</taxon>
    </lineage>
</organism>
<keyword evidence="5" id="KW-0808">Transferase</keyword>
<evidence type="ECO:0000313" key="12">
    <source>
        <dbReference type="EMBL" id="CAI4018703.1"/>
    </source>
</evidence>
<dbReference type="EMBL" id="CAMXCT020006710">
    <property type="protein sequence ID" value="CAL1172078.1"/>
    <property type="molecule type" value="Genomic_DNA"/>
</dbReference>
<keyword evidence="14" id="KW-1185">Reference proteome</keyword>
<keyword evidence="9 11" id="KW-0472">Membrane</keyword>
<evidence type="ECO:0000256" key="10">
    <source>
        <dbReference type="ARBA" id="ARBA00049506"/>
    </source>
</evidence>
<feature type="transmembrane region" description="Helical" evidence="11">
    <location>
        <begin position="477"/>
        <end position="494"/>
    </location>
</feature>
<dbReference type="EMBL" id="CAMXCT030006710">
    <property type="protein sequence ID" value="CAL4806015.1"/>
    <property type="molecule type" value="Genomic_DNA"/>
</dbReference>